<proteinExistence type="inferred from homology"/>
<evidence type="ECO:0000313" key="17">
    <source>
        <dbReference type="Proteomes" id="UP000522365"/>
    </source>
</evidence>
<dbReference type="EMBL" id="JACDUN010000001">
    <property type="protein sequence ID" value="MBA2857998.1"/>
    <property type="molecule type" value="Genomic_DNA"/>
</dbReference>
<keyword evidence="8 12" id="KW-0547">Nucleotide-binding</keyword>
<comment type="similarity">
    <text evidence="3 12">Belongs to the archaeal adenylate kinase family.</text>
</comment>
<dbReference type="AlphaFoldDB" id="A0A7J9P5J9"/>
<dbReference type="Proteomes" id="UP000558015">
    <property type="component" value="Unassembled WGS sequence"/>
</dbReference>
<evidence type="ECO:0000256" key="11">
    <source>
        <dbReference type="ARBA" id="ARBA00033336"/>
    </source>
</evidence>
<dbReference type="Proteomes" id="UP000536195">
    <property type="component" value="Unassembled WGS sequence"/>
</dbReference>
<evidence type="ECO:0000256" key="7">
    <source>
        <dbReference type="ARBA" id="ARBA00022679"/>
    </source>
</evidence>
<comment type="caution">
    <text evidence="15">The sequence shown here is derived from an EMBL/GenBank/DDBJ whole genome shotgun (WGS) entry which is preliminary data.</text>
</comment>
<gene>
    <name evidence="12" type="primary">adkA</name>
    <name evidence="13" type="ORF">HNP87_000700</name>
    <name evidence="14" type="ORF">HNP89_000732</name>
    <name evidence="16" type="ORF">HNP92_000140</name>
    <name evidence="15" type="ORF">HNP93_000699</name>
</gene>
<protein>
    <recommendedName>
        <fullName evidence="5 12">Adenylate kinase</fullName>
        <shortName evidence="12">AK</shortName>
        <ecNumber evidence="4 12">2.7.4.3</ecNumber>
    </recommendedName>
    <alternativeName>
        <fullName evidence="11 12">ATP-AMP transphosphorylase</fullName>
    </alternativeName>
</protein>
<keyword evidence="10 12" id="KW-0067">ATP-binding</keyword>
<dbReference type="GO" id="GO:0004017">
    <property type="term" value="F:AMP kinase activity"/>
    <property type="evidence" value="ECO:0007669"/>
    <property type="project" value="UniProtKB-UniRule"/>
</dbReference>
<evidence type="ECO:0000256" key="12">
    <source>
        <dbReference type="HAMAP-Rule" id="MF_00234"/>
    </source>
</evidence>
<dbReference type="Gene3D" id="3.40.50.300">
    <property type="entry name" value="P-loop containing nucleotide triphosphate hydrolases"/>
    <property type="match status" value="1"/>
</dbReference>
<evidence type="ECO:0000256" key="1">
    <source>
        <dbReference type="ARBA" id="ARBA00000582"/>
    </source>
</evidence>
<name>A0A7J9P5J9_METMI</name>
<dbReference type="EC" id="2.7.4.3" evidence="4 12"/>
<dbReference type="InterPro" id="IPR027417">
    <property type="entry name" value="P-loop_NTPase"/>
</dbReference>
<evidence type="ECO:0000256" key="5">
    <source>
        <dbReference type="ARBA" id="ARBA00019926"/>
    </source>
</evidence>
<dbReference type="InterPro" id="IPR023477">
    <property type="entry name" value="Adenylate_kinase_AdkA"/>
</dbReference>
<evidence type="ECO:0000313" key="20">
    <source>
        <dbReference type="Proteomes" id="UP000563838"/>
    </source>
</evidence>
<dbReference type="Pfam" id="PF13207">
    <property type="entry name" value="AAA_17"/>
    <property type="match status" value="1"/>
</dbReference>
<keyword evidence="9 12" id="KW-0418">Kinase</keyword>
<reference evidence="17 19" key="1">
    <citation type="submission" date="2020-07" db="EMBL/GenBank/DDBJ databases">
        <title>Genomic Encyclopedia of Type Strains, Phase IV (KMG-V): Genome sequencing to study the core and pangenomes of soil and plant-associated prokaryotes.</title>
        <authorList>
            <person name="Whitman W."/>
        </authorList>
    </citation>
    <scope>NUCLEOTIDE SEQUENCE [LARGE SCALE GENOMIC DNA]</scope>
    <source>
        <strain evidence="13 20">A4</strain>
        <strain evidence="16 18">C11</strain>
        <strain evidence="15 19">C12</strain>
        <strain evidence="14 17">S1</strain>
    </source>
</reference>
<evidence type="ECO:0000313" key="15">
    <source>
        <dbReference type="EMBL" id="MBA2857998.1"/>
    </source>
</evidence>
<organism evidence="15 19">
    <name type="scientific">Methanococcus maripaludis</name>
    <name type="common">Methanococcus deltae</name>
    <dbReference type="NCBI Taxonomy" id="39152"/>
    <lineage>
        <taxon>Archaea</taxon>
        <taxon>Methanobacteriati</taxon>
        <taxon>Methanobacteriota</taxon>
        <taxon>Methanomada group</taxon>
        <taxon>Methanococci</taxon>
        <taxon>Methanococcales</taxon>
        <taxon>Methanococcaceae</taxon>
        <taxon>Methanococcus</taxon>
    </lineage>
</organism>
<dbReference type="SMR" id="A0A7J9P5J9"/>
<dbReference type="RefSeq" id="WP_181487661.1">
    <property type="nucleotide sequence ID" value="NZ_JACDUI010000001.1"/>
</dbReference>
<evidence type="ECO:0000313" key="16">
    <source>
        <dbReference type="EMBL" id="MBB6400855.1"/>
    </source>
</evidence>
<dbReference type="Proteomes" id="UP000522365">
    <property type="component" value="Unassembled WGS sequence"/>
</dbReference>
<dbReference type="GO" id="GO:0005737">
    <property type="term" value="C:cytoplasm"/>
    <property type="evidence" value="ECO:0007669"/>
    <property type="project" value="UniProtKB-SubCell"/>
</dbReference>
<evidence type="ECO:0000313" key="14">
    <source>
        <dbReference type="EMBL" id="MBA2852795.1"/>
    </source>
</evidence>
<evidence type="ECO:0000256" key="10">
    <source>
        <dbReference type="ARBA" id="ARBA00022840"/>
    </source>
</evidence>
<evidence type="ECO:0000313" key="19">
    <source>
        <dbReference type="Proteomes" id="UP000558015"/>
    </source>
</evidence>
<keyword evidence="6 12" id="KW-0963">Cytoplasm</keyword>
<sequence length="192" mass="21066">MKNKVVVVTGVPGVGGTTVTQKAMDILSEEGLNYKMVNFGSAMFDVANEEGLASDRDQMRKLDPETQKRIQKMAGRKIAEMAKESPVAVDTHSTVKTPKGYLPGLPAWVLTELNPDIVIVVETDGDEILMRRLSDESRKRDLETTASIEEHQFMNRAAAMSYGVLTGATVKIVKNKNGLVDNAVEELMSVLR</sequence>
<dbReference type="EMBL" id="JACDUK010000001">
    <property type="protein sequence ID" value="MBA2852795.1"/>
    <property type="molecule type" value="Genomic_DNA"/>
</dbReference>
<evidence type="ECO:0000256" key="3">
    <source>
        <dbReference type="ARBA" id="ARBA00007088"/>
    </source>
</evidence>
<comment type="catalytic activity">
    <reaction evidence="1 12">
        <text>AMP + ATP = 2 ADP</text>
        <dbReference type="Rhea" id="RHEA:12973"/>
        <dbReference type="ChEBI" id="CHEBI:30616"/>
        <dbReference type="ChEBI" id="CHEBI:456215"/>
        <dbReference type="ChEBI" id="CHEBI:456216"/>
        <dbReference type="EC" id="2.7.4.3"/>
    </reaction>
</comment>
<dbReference type="NCBIfam" id="NF003122">
    <property type="entry name" value="PRK04040.1"/>
    <property type="match status" value="1"/>
</dbReference>
<evidence type="ECO:0000256" key="9">
    <source>
        <dbReference type="ARBA" id="ARBA00022777"/>
    </source>
</evidence>
<dbReference type="GO" id="GO:0005524">
    <property type="term" value="F:ATP binding"/>
    <property type="evidence" value="ECO:0007669"/>
    <property type="project" value="UniProtKB-UniRule"/>
</dbReference>
<dbReference type="EMBL" id="JACDUI010000001">
    <property type="protein sequence ID" value="MBA2840188.1"/>
    <property type="molecule type" value="Genomic_DNA"/>
</dbReference>
<comment type="subunit">
    <text evidence="12">Monomer.</text>
</comment>
<evidence type="ECO:0000313" key="18">
    <source>
        <dbReference type="Proteomes" id="UP000536195"/>
    </source>
</evidence>
<evidence type="ECO:0000256" key="8">
    <source>
        <dbReference type="ARBA" id="ARBA00022741"/>
    </source>
</evidence>
<dbReference type="EMBL" id="JACHEC010000001">
    <property type="protein sequence ID" value="MBB6400855.1"/>
    <property type="molecule type" value="Genomic_DNA"/>
</dbReference>
<evidence type="ECO:0000256" key="6">
    <source>
        <dbReference type="ARBA" id="ARBA00022490"/>
    </source>
</evidence>
<dbReference type="Proteomes" id="UP000563838">
    <property type="component" value="Unassembled WGS sequence"/>
</dbReference>
<comment type="subcellular location">
    <subcellularLocation>
        <location evidence="2 12">Cytoplasm</location>
    </subcellularLocation>
</comment>
<keyword evidence="7 12" id="KW-0808">Transferase</keyword>
<dbReference type="HAMAP" id="MF_00234">
    <property type="entry name" value="Adenylate_kinase_AdkA"/>
    <property type="match status" value="1"/>
</dbReference>
<accession>A0A7J9P5J9</accession>
<evidence type="ECO:0000313" key="13">
    <source>
        <dbReference type="EMBL" id="MBA2840188.1"/>
    </source>
</evidence>
<evidence type="ECO:0000256" key="2">
    <source>
        <dbReference type="ARBA" id="ARBA00004496"/>
    </source>
</evidence>
<dbReference type="SUPFAM" id="SSF52540">
    <property type="entry name" value="P-loop containing nucleoside triphosphate hydrolases"/>
    <property type="match status" value="1"/>
</dbReference>
<feature type="binding site" evidence="12">
    <location>
        <begin position="10"/>
        <end position="18"/>
    </location>
    <ligand>
        <name>ATP</name>
        <dbReference type="ChEBI" id="CHEBI:30616"/>
    </ligand>
</feature>
<evidence type="ECO:0000256" key="4">
    <source>
        <dbReference type="ARBA" id="ARBA00012955"/>
    </source>
</evidence>